<feature type="compositionally biased region" description="Low complexity" evidence="1">
    <location>
        <begin position="433"/>
        <end position="444"/>
    </location>
</feature>
<organism evidence="2 3">
    <name type="scientific">Gryllus longicercus</name>
    <dbReference type="NCBI Taxonomy" id="2509291"/>
    <lineage>
        <taxon>Eukaryota</taxon>
        <taxon>Metazoa</taxon>
        <taxon>Ecdysozoa</taxon>
        <taxon>Arthropoda</taxon>
        <taxon>Hexapoda</taxon>
        <taxon>Insecta</taxon>
        <taxon>Pterygota</taxon>
        <taxon>Neoptera</taxon>
        <taxon>Polyneoptera</taxon>
        <taxon>Orthoptera</taxon>
        <taxon>Ensifera</taxon>
        <taxon>Gryllidea</taxon>
        <taxon>Grylloidea</taxon>
        <taxon>Gryllidae</taxon>
        <taxon>Gryllinae</taxon>
        <taxon>Gryllus</taxon>
    </lineage>
</organism>
<protein>
    <submittedName>
        <fullName evidence="2">Uncharacterized protein</fullName>
    </submittedName>
</protein>
<evidence type="ECO:0000313" key="3">
    <source>
        <dbReference type="Proteomes" id="UP001378592"/>
    </source>
</evidence>
<feature type="compositionally biased region" description="Acidic residues" evidence="1">
    <location>
        <begin position="139"/>
        <end position="160"/>
    </location>
</feature>
<sequence>MEDMTSHSPLLTYGTSTGTLHNHTSQSANGSIITMTLKNNHLIVETEERGVRFETGGTKTTTTKFSASASPHQNGVFVVEVQQGGVAAASAAGASAGGAGAAGSQPYAPSTALFAGGATAGAATGADAQRAQVHRPPEIEIDDADDIADIDDVDDDEEDEAGRGRGAGAGAGAGRRFGSTNTGLSQSDLSMSSAGSNNPSYRYGNQVGYESGHFGYPQYSGYSVGEDGGDAEDVVIAMEMAHAHAKAGHAPGIGGHRVDSVDYTLAYGPLMSDSQALKRCQDAKAEAEEEDVHQEEQRQLGNGGGGGGGTNSTSGADASAGPQRKGSLPPRLAASGANDDAAALAEERLSTVAELPAPAPTPAPAPAPGAAPAEDASLRGKRASLPNITPDLYKQTKSLLLDKGARAAVAPKFERLRDEADEADGGGGGGGTAASTTMAAPSSAAGGGGGGGGGSQYENRAFVSAEHATS</sequence>
<comment type="caution">
    <text evidence="2">The sequence shown here is derived from an EMBL/GenBank/DDBJ whole genome shotgun (WGS) entry which is preliminary data.</text>
</comment>
<feature type="compositionally biased region" description="Gly residues" evidence="1">
    <location>
        <begin position="445"/>
        <end position="455"/>
    </location>
</feature>
<feature type="compositionally biased region" description="Polar residues" evidence="1">
    <location>
        <begin position="178"/>
        <end position="200"/>
    </location>
</feature>
<feature type="compositionally biased region" description="Gly residues" evidence="1">
    <location>
        <begin position="301"/>
        <end position="310"/>
    </location>
</feature>
<feature type="region of interest" description="Disordered" evidence="1">
    <location>
        <begin position="279"/>
        <end position="340"/>
    </location>
</feature>
<dbReference type="Proteomes" id="UP001378592">
    <property type="component" value="Unassembled WGS sequence"/>
</dbReference>
<dbReference type="EMBL" id="JAZDUA010000097">
    <property type="protein sequence ID" value="KAK7868313.1"/>
    <property type="molecule type" value="Genomic_DNA"/>
</dbReference>
<evidence type="ECO:0000313" key="2">
    <source>
        <dbReference type="EMBL" id="KAK7868313.1"/>
    </source>
</evidence>
<reference evidence="2 3" key="1">
    <citation type="submission" date="2024-03" db="EMBL/GenBank/DDBJ databases">
        <title>The genome assembly and annotation of the cricket Gryllus longicercus Weissman &amp; Gray.</title>
        <authorList>
            <person name="Szrajer S."/>
            <person name="Gray D."/>
            <person name="Ylla G."/>
        </authorList>
    </citation>
    <scope>NUCLEOTIDE SEQUENCE [LARGE SCALE GENOMIC DNA]</scope>
    <source>
        <strain evidence="2">DAG 2021-001</strain>
        <tissue evidence="2">Whole body minus gut</tissue>
    </source>
</reference>
<proteinExistence type="predicted"/>
<feature type="compositionally biased region" description="Low complexity" evidence="1">
    <location>
        <begin position="331"/>
        <end position="340"/>
    </location>
</feature>
<feature type="region of interest" description="Disordered" evidence="1">
    <location>
        <begin position="356"/>
        <end position="389"/>
    </location>
</feature>
<dbReference type="AlphaFoldDB" id="A0AAN9VQE4"/>
<feature type="region of interest" description="Disordered" evidence="1">
    <location>
        <begin position="411"/>
        <end position="470"/>
    </location>
</feature>
<feature type="compositionally biased region" description="Pro residues" evidence="1">
    <location>
        <begin position="357"/>
        <end position="369"/>
    </location>
</feature>
<gene>
    <name evidence="2" type="ORF">R5R35_013897</name>
</gene>
<name>A0AAN9VQE4_9ORTH</name>
<feature type="region of interest" description="Disordered" evidence="1">
    <location>
        <begin position="127"/>
        <end position="204"/>
    </location>
</feature>
<feature type="compositionally biased region" description="Gly residues" evidence="1">
    <location>
        <begin position="164"/>
        <end position="175"/>
    </location>
</feature>
<keyword evidence="3" id="KW-1185">Reference proteome</keyword>
<evidence type="ECO:0000256" key="1">
    <source>
        <dbReference type="SAM" id="MobiDB-lite"/>
    </source>
</evidence>
<accession>A0AAN9VQE4</accession>
<feature type="region of interest" description="Disordered" evidence="1">
    <location>
        <begin position="1"/>
        <end position="25"/>
    </location>
</feature>